<name>A0A0P1F9H6_THAGE</name>
<evidence type="ECO:0000313" key="3">
    <source>
        <dbReference type="Proteomes" id="UP000051587"/>
    </source>
</evidence>
<dbReference type="PRINTS" id="PR00111">
    <property type="entry name" value="ABHYDROLASE"/>
</dbReference>
<dbReference type="GO" id="GO:0004742">
    <property type="term" value="F:dihydrolipoyllysine-residue acetyltransferase activity"/>
    <property type="evidence" value="ECO:0007669"/>
    <property type="project" value="UniProtKB-EC"/>
</dbReference>
<dbReference type="RefSeq" id="WP_058262169.1">
    <property type="nucleotide sequence ID" value="NZ_CP051181.1"/>
</dbReference>
<protein>
    <submittedName>
        <fullName evidence="2">Dihydrolipoyllysine-residue acetyltransferase component of acetoin cleaving system</fullName>
        <ecNumber evidence="2">2.3.1.12</ecNumber>
    </submittedName>
</protein>
<dbReference type="PANTHER" id="PTHR43798">
    <property type="entry name" value="MONOACYLGLYCEROL LIPASE"/>
    <property type="match status" value="1"/>
</dbReference>
<keyword evidence="2" id="KW-0012">Acyltransferase</keyword>
<evidence type="ECO:0000313" key="2">
    <source>
        <dbReference type="EMBL" id="CUH64689.1"/>
    </source>
</evidence>
<reference evidence="2 3" key="1">
    <citation type="submission" date="2015-09" db="EMBL/GenBank/DDBJ databases">
        <authorList>
            <consortium name="Swine Surveillance"/>
        </authorList>
    </citation>
    <scope>NUCLEOTIDE SEQUENCE [LARGE SCALE GENOMIC DNA]</scope>
    <source>
        <strain evidence="2 3">CECT 4357</strain>
    </source>
</reference>
<dbReference type="InterPro" id="IPR029058">
    <property type="entry name" value="AB_hydrolase_fold"/>
</dbReference>
<dbReference type="Pfam" id="PF12697">
    <property type="entry name" value="Abhydrolase_6"/>
    <property type="match status" value="1"/>
</dbReference>
<dbReference type="InterPro" id="IPR000073">
    <property type="entry name" value="AB_hydrolase_1"/>
</dbReference>
<keyword evidence="3" id="KW-1185">Reference proteome</keyword>
<dbReference type="AlphaFoldDB" id="A0A0P1F9H6"/>
<organism evidence="2 3">
    <name type="scientific">Thalassovita gelatinovora</name>
    <name type="common">Thalassobius gelatinovorus</name>
    <dbReference type="NCBI Taxonomy" id="53501"/>
    <lineage>
        <taxon>Bacteria</taxon>
        <taxon>Pseudomonadati</taxon>
        <taxon>Pseudomonadota</taxon>
        <taxon>Alphaproteobacteria</taxon>
        <taxon>Rhodobacterales</taxon>
        <taxon>Roseobacteraceae</taxon>
        <taxon>Thalassovita</taxon>
    </lineage>
</organism>
<dbReference type="InterPro" id="IPR050266">
    <property type="entry name" value="AB_hydrolase_sf"/>
</dbReference>
<dbReference type="OrthoDB" id="8680283at2"/>
<dbReference type="Proteomes" id="UP000051587">
    <property type="component" value="Unassembled WGS sequence"/>
</dbReference>
<accession>A0A0P1F9H6</accession>
<dbReference type="STRING" id="53501.SAMN04488043_102241"/>
<dbReference type="Gene3D" id="3.40.50.1820">
    <property type="entry name" value="alpha/beta hydrolase"/>
    <property type="match status" value="1"/>
</dbReference>
<dbReference type="EC" id="2.3.1.12" evidence="2"/>
<gene>
    <name evidence="2" type="primary">acoC</name>
    <name evidence="2" type="ORF">TG4357_01434</name>
</gene>
<dbReference type="EMBL" id="CYSA01000015">
    <property type="protein sequence ID" value="CUH64689.1"/>
    <property type="molecule type" value="Genomic_DNA"/>
</dbReference>
<proteinExistence type="predicted"/>
<evidence type="ECO:0000259" key="1">
    <source>
        <dbReference type="Pfam" id="PF12697"/>
    </source>
</evidence>
<keyword evidence="2" id="KW-0808">Transferase</keyword>
<sequence>MFRQDKPDFIETGQGPKVILFHSSASGARQWRSLMDTLADRYHLIAINLFGYGKTAPWNKDRPQTLEDQAELIAPFLAKGDERVSIVGHSFGGSVAMKAAALFKKQVGSLVLIEPIPFYLLKKHARSEAYQEALDLREAVRVNGRAGSWDAAAKVFANYWTGAGSWEAMTDDRKSRFSESLQPNFHEWDAVMNETTSLSDWRDSLPNETTVISAADTVRSIREICGLMKENVPSWTYEKIERGGHMAVLTKSALINPLVEKALA</sequence>
<feature type="domain" description="AB hydrolase-1" evidence="1">
    <location>
        <begin position="18"/>
        <end position="249"/>
    </location>
</feature>
<dbReference type="SUPFAM" id="SSF53474">
    <property type="entry name" value="alpha/beta-Hydrolases"/>
    <property type="match status" value="1"/>
</dbReference>